<dbReference type="GO" id="GO:0016020">
    <property type="term" value="C:membrane"/>
    <property type="evidence" value="ECO:0007669"/>
    <property type="project" value="TreeGrafter"/>
</dbReference>
<keyword evidence="5" id="KW-0326">Glycosidase</keyword>
<evidence type="ECO:0000259" key="9">
    <source>
        <dbReference type="Pfam" id="PF00728"/>
    </source>
</evidence>
<dbReference type="InterPro" id="IPR015882">
    <property type="entry name" value="HEX_bac_N"/>
</dbReference>
<proteinExistence type="inferred from homology"/>
<feature type="active site" description="Proton donor" evidence="8">
    <location>
        <position position="457"/>
    </location>
</feature>
<dbReference type="InterPro" id="IPR029018">
    <property type="entry name" value="Hex-like_dom2"/>
</dbReference>
<evidence type="ECO:0000256" key="7">
    <source>
        <dbReference type="ARBA" id="ARBA00033000"/>
    </source>
</evidence>
<dbReference type="SUPFAM" id="SSF51445">
    <property type="entry name" value="(Trans)glycosidases"/>
    <property type="match status" value="1"/>
</dbReference>
<feature type="domain" description="Beta-hexosaminidase bacterial type N-terminal" evidence="10">
    <location>
        <begin position="156"/>
        <end position="279"/>
    </location>
</feature>
<evidence type="ECO:0000256" key="8">
    <source>
        <dbReference type="PIRSR" id="PIRSR625705-1"/>
    </source>
</evidence>
<accession>A0A0A0D951</accession>
<dbReference type="Gene3D" id="3.20.20.80">
    <property type="entry name" value="Glycosidases"/>
    <property type="match status" value="1"/>
</dbReference>
<protein>
    <recommendedName>
        <fullName evidence="3">beta-N-acetylhexosaminidase</fullName>
        <ecNumber evidence="3">3.2.1.52</ecNumber>
    </recommendedName>
    <alternativeName>
        <fullName evidence="6">Beta-N-acetylhexosaminidase</fullName>
    </alternativeName>
    <alternativeName>
        <fullName evidence="7">N-acetyl-beta-glucosaminidase</fullName>
    </alternativeName>
</protein>
<dbReference type="Gene3D" id="3.30.379.10">
    <property type="entry name" value="Chitobiase/beta-hexosaminidase domain 2-like"/>
    <property type="match status" value="1"/>
</dbReference>
<dbReference type="Pfam" id="PF00728">
    <property type="entry name" value="Glyco_hydro_20"/>
    <property type="match status" value="1"/>
</dbReference>
<gene>
    <name evidence="11" type="ORF">P409_08925</name>
</gene>
<dbReference type="PANTHER" id="PTHR22600">
    <property type="entry name" value="BETA-HEXOSAMINIDASE"/>
    <property type="match status" value="1"/>
</dbReference>
<evidence type="ECO:0000259" key="10">
    <source>
        <dbReference type="Pfam" id="PF02838"/>
    </source>
</evidence>
<evidence type="ECO:0000256" key="1">
    <source>
        <dbReference type="ARBA" id="ARBA00001231"/>
    </source>
</evidence>
<dbReference type="SUPFAM" id="SSF55545">
    <property type="entry name" value="beta-N-acetylhexosaminidase-like domain"/>
    <property type="match status" value="1"/>
</dbReference>
<evidence type="ECO:0000256" key="2">
    <source>
        <dbReference type="ARBA" id="ARBA00006285"/>
    </source>
</evidence>
<dbReference type="GO" id="GO:0030203">
    <property type="term" value="P:glycosaminoglycan metabolic process"/>
    <property type="evidence" value="ECO:0007669"/>
    <property type="project" value="TreeGrafter"/>
</dbReference>
<evidence type="ECO:0000256" key="4">
    <source>
        <dbReference type="ARBA" id="ARBA00022801"/>
    </source>
</evidence>
<dbReference type="InterPro" id="IPR015883">
    <property type="entry name" value="Glyco_hydro_20_cat"/>
</dbReference>
<reference evidence="11 12" key="1">
    <citation type="submission" date="2014-01" db="EMBL/GenBank/DDBJ databases">
        <title>Genome sequence determination for a cystic fibrosis isolate, Inquilinus limosus.</title>
        <authorList>
            <person name="Pino M."/>
            <person name="Di Conza J."/>
            <person name="Gutkind G."/>
        </authorList>
    </citation>
    <scope>NUCLEOTIDE SEQUENCE [LARGE SCALE GENOMIC DNA]</scope>
    <source>
        <strain evidence="11 12">MP06</strain>
    </source>
</reference>
<feature type="domain" description="Glycoside hydrolase family 20 catalytic" evidence="9">
    <location>
        <begin position="284"/>
        <end position="653"/>
    </location>
</feature>
<sequence>MTSPFRLETFWRPAEGGESLSYTLRLTNRSDRAVSGFRLCLSGPARIDPAAGIEGATLTTRLSNHSEFTPGPDLELAPGATWTITARGLSYPLRHWTDGATTAYVALADGSTMRVATAPTHSATDNAPLKRGTERFPVPASVTMSVSGTTAPVPVSVIPWPESVAVSGRRAVPAGLAPRGEGAETGQAITAFAELTTALFPAEGIVRPEAEGGLAIDLAVEPGFGPEAYRIAFAEDGVAVRAATRTGLLYGLITLGQIWRGARRHPETFLFPAGGEIQDSPAHGWRGSHLDVARQFYASAEVARFLQLQAWSKMNRFHWHLSDDEAWRVEIDAYPELTRVGAWRGHGLALPPLLGSGSEPQGGYYTKQAIRDLVALADRLGIVVVPEIDIPGHCYAVLHALPHLRDPGEHGEYQSVQGFPNNCLNPAHEPVYGFLETVFDELIDLFPAKILHVGADEVPLAAWSGSPLALDRLRQAGGGALAEKHAALVNTLGNHNGADAIEGSATAVLQAEFLQRVQRFLASRGVVTGGWEEAAHGDVIEKDKCYLVGWRSVEVSAELAGRGYDIVVAPGQRYYLDMSQSTAWSEPGAGWAGWSGVRETYEFEASQGWTEAQLKHLMGVQACIWSEPMTDRAVFDRLVFPRLSAIAEAGWTRTEAKSWARFSALAGLMPNLYGNWAD</sequence>
<evidence type="ECO:0000313" key="11">
    <source>
        <dbReference type="EMBL" id="KGM34674.1"/>
    </source>
</evidence>
<comment type="similarity">
    <text evidence="2">Belongs to the glycosyl hydrolase 20 family.</text>
</comment>
<dbReference type="AlphaFoldDB" id="A0A0A0D951"/>
<dbReference type="EC" id="3.2.1.52" evidence="3"/>
<dbReference type="OrthoDB" id="9763537at2"/>
<keyword evidence="4" id="KW-0378">Hydrolase</keyword>
<comment type="catalytic activity">
    <reaction evidence="1">
        <text>Hydrolysis of terminal non-reducing N-acetyl-D-hexosamine residues in N-acetyl-beta-D-hexosaminides.</text>
        <dbReference type="EC" id="3.2.1.52"/>
    </reaction>
</comment>
<comment type="caution">
    <text evidence="11">The sequence shown here is derived from an EMBL/GenBank/DDBJ whole genome shotgun (WGS) entry which is preliminary data.</text>
</comment>
<evidence type="ECO:0000256" key="5">
    <source>
        <dbReference type="ARBA" id="ARBA00023295"/>
    </source>
</evidence>
<dbReference type="GO" id="GO:0005975">
    <property type="term" value="P:carbohydrate metabolic process"/>
    <property type="evidence" value="ECO:0007669"/>
    <property type="project" value="InterPro"/>
</dbReference>
<organism evidence="11 12">
    <name type="scientific">Inquilinus limosus MP06</name>
    <dbReference type="NCBI Taxonomy" id="1398085"/>
    <lineage>
        <taxon>Bacteria</taxon>
        <taxon>Pseudomonadati</taxon>
        <taxon>Pseudomonadota</taxon>
        <taxon>Alphaproteobacteria</taxon>
        <taxon>Rhodospirillales</taxon>
        <taxon>Rhodospirillaceae</taxon>
        <taxon>Inquilinus</taxon>
    </lineage>
</organism>
<dbReference type="CDD" id="cd06563">
    <property type="entry name" value="GH20_chitobiase-like"/>
    <property type="match status" value="1"/>
</dbReference>
<evidence type="ECO:0000256" key="3">
    <source>
        <dbReference type="ARBA" id="ARBA00012663"/>
    </source>
</evidence>
<dbReference type="GO" id="GO:0004563">
    <property type="term" value="F:beta-N-acetylhexosaminidase activity"/>
    <property type="evidence" value="ECO:0007669"/>
    <property type="project" value="UniProtKB-EC"/>
</dbReference>
<dbReference type="InterPro" id="IPR025705">
    <property type="entry name" value="Beta_hexosaminidase_sua/sub"/>
</dbReference>
<evidence type="ECO:0000256" key="6">
    <source>
        <dbReference type="ARBA" id="ARBA00030512"/>
    </source>
</evidence>
<dbReference type="Pfam" id="PF02838">
    <property type="entry name" value="Glyco_hydro_20b"/>
    <property type="match status" value="1"/>
</dbReference>
<dbReference type="EMBL" id="JANX01000076">
    <property type="protein sequence ID" value="KGM34674.1"/>
    <property type="molecule type" value="Genomic_DNA"/>
</dbReference>
<dbReference type="PRINTS" id="PR00738">
    <property type="entry name" value="GLHYDRLASE20"/>
</dbReference>
<dbReference type="InterPro" id="IPR017853">
    <property type="entry name" value="GH"/>
</dbReference>
<dbReference type="PANTHER" id="PTHR22600:SF57">
    <property type="entry name" value="BETA-N-ACETYLHEXOSAMINIDASE"/>
    <property type="match status" value="1"/>
</dbReference>
<evidence type="ECO:0000313" key="12">
    <source>
        <dbReference type="Proteomes" id="UP000029995"/>
    </source>
</evidence>
<name>A0A0A0D951_9PROT</name>
<dbReference type="RefSeq" id="WP_034834455.1">
    <property type="nucleotide sequence ID" value="NZ_JANX01000076.1"/>
</dbReference>
<dbReference type="Proteomes" id="UP000029995">
    <property type="component" value="Unassembled WGS sequence"/>
</dbReference>